<sequence length="206" mass="22573">MLQAFLHGIILAFGLILPLGVQNVFVFSQGATQPTFMRALPVVITASLCDTLLIALAVLGVSLIVLTFTWLKATLFTIGFFFLLYMGWVTWRSESQIKNGGHQSLPPKRQIIFAASVSLLNPHAILDTIGVIGTSSLTYNGGEKWTFALSCILISYLWFFGLAIAGRALGTLDRSGRWMKTINRISALLIWGVACYMAVQLITELS</sequence>
<dbReference type="PANTHER" id="PTHR30086">
    <property type="entry name" value="ARGININE EXPORTER PROTEIN ARGO"/>
    <property type="match status" value="1"/>
</dbReference>
<evidence type="ECO:0000256" key="3">
    <source>
        <dbReference type="ARBA" id="ARBA00022692"/>
    </source>
</evidence>
<evidence type="ECO:0000313" key="8">
    <source>
        <dbReference type="Proteomes" id="UP000561326"/>
    </source>
</evidence>
<dbReference type="GO" id="GO:0005886">
    <property type="term" value="C:plasma membrane"/>
    <property type="evidence" value="ECO:0007669"/>
    <property type="project" value="UniProtKB-SubCell"/>
</dbReference>
<feature type="transmembrane region" description="Helical" evidence="6">
    <location>
        <begin position="111"/>
        <end position="133"/>
    </location>
</feature>
<dbReference type="PANTHER" id="PTHR30086:SF20">
    <property type="entry name" value="ARGININE EXPORTER PROTEIN ARGO-RELATED"/>
    <property type="match status" value="1"/>
</dbReference>
<dbReference type="RefSeq" id="WP_168975820.1">
    <property type="nucleotide sequence ID" value="NZ_CAMJCG010000026.1"/>
</dbReference>
<name>A0A848CR23_ANEAE</name>
<keyword evidence="2" id="KW-1003">Cell membrane</keyword>
<dbReference type="InterPro" id="IPR001123">
    <property type="entry name" value="LeuE-type"/>
</dbReference>
<keyword evidence="3 6" id="KW-0812">Transmembrane</keyword>
<evidence type="ECO:0000256" key="6">
    <source>
        <dbReference type="SAM" id="Phobius"/>
    </source>
</evidence>
<protein>
    <submittedName>
        <fullName evidence="7">Amino acid transporter</fullName>
    </submittedName>
</protein>
<proteinExistence type="predicted"/>
<dbReference type="GO" id="GO:0015171">
    <property type="term" value="F:amino acid transmembrane transporter activity"/>
    <property type="evidence" value="ECO:0007669"/>
    <property type="project" value="TreeGrafter"/>
</dbReference>
<evidence type="ECO:0000256" key="5">
    <source>
        <dbReference type="ARBA" id="ARBA00023136"/>
    </source>
</evidence>
<comment type="subcellular location">
    <subcellularLocation>
        <location evidence="1">Cell membrane</location>
        <topology evidence="1">Multi-pass membrane protein</topology>
    </subcellularLocation>
</comment>
<comment type="caution">
    <text evidence="7">The sequence shown here is derived from an EMBL/GenBank/DDBJ whole genome shotgun (WGS) entry which is preliminary data.</text>
</comment>
<reference evidence="7 8" key="1">
    <citation type="submission" date="2020-04" db="EMBL/GenBank/DDBJ databases">
        <authorList>
            <person name="Hitch T.C.A."/>
            <person name="Wylensek D."/>
            <person name="Clavel T."/>
        </authorList>
    </citation>
    <scope>NUCLEOTIDE SEQUENCE [LARGE SCALE GENOMIC DNA]</scope>
    <source>
        <strain evidence="7 8">WB01_D5_05</strain>
    </source>
</reference>
<organism evidence="7 8">
    <name type="scientific">Aneurinibacillus aneurinilyticus</name>
    <name type="common">Bacillus aneurinolyticus</name>
    <dbReference type="NCBI Taxonomy" id="1391"/>
    <lineage>
        <taxon>Bacteria</taxon>
        <taxon>Bacillati</taxon>
        <taxon>Bacillota</taxon>
        <taxon>Bacilli</taxon>
        <taxon>Bacillales</taxon>
        <taxon>Paenibacillaceae</taxon>
        <taxon>Aneurinibacillus group</taxon>
        <taxon>Aneurinibacillus</taxon>
    </lineage>
</organism>
<evidence type="ECO:0000256" key="4">
    <source>
        <dbReference type="ARBA" id="ARBA00022989"/>
    </source>
</evidence>
<feature type="transmembrane region" description="Helical" evidence="6">
    <location>
        <begin position="70"/>
        <end position="91"/>
    </location>
</feature>
<keyword evidence="5 6" id="KW-0472">Membrane</keyword>
<feature type="transmembrane region" description="Helical" evidence="6">
    <location>
        <begin position="6"/>
        <end position="27"/>
    </location>
</feature>
<dbReference type="Proteomes" id="UP000561326">
    <property type="component" value="Unassembled WGS sequence"/>
</dbReference>
<evidence type="ECO:0000313" key="7">
    <source>
        <dbReference type="EMBL" id="NME99884.1"/>
    </source>
</evidence>
<feature type="transmembrane region" description="Helical" evidence="6">
    <location>
        <begin position="145"/>
        <end position="165"/>
    </location>
</feature>
<dbReference type="AlphaFoldDB" id="A0A848CR23"/>
<keyword evidence="4 6" id="KW-1133">Transmembrane helix</keyword>
<accession>A0A848CR23</accession>
<feature type="transmembrane region" description="Helical" evidence="6">
    <location>
        <begin position="185"/>
        <end position="203"/>
    </location>
</feature>
<evidence type="ECO:0000256" key="2">
    <source>
        <dbReference type="ARBA" id="ARBA00022475"/>
    </source>
</evidence>
<dbReference type="EMBL" id="JABAGO010000036">
    <property type="protein sequence ID" value="NME99884.1"/>
    <property type="molecule type" value="Genomic_DNA"/>
</dbReference>
<dbReference type="Pfam" id="PF01810">
    <property type="entry name" value="LysE"/>
    <property type="match status" value="1"/>
</dbReference>
<gene>
    <name evidence="7" type="ORF">HF838_16745</name>
</gene>
<evidence type="ECO:0000256" key="1">
    <source>
        <dbReference type="ARBA" id="ARBA00004651"/>
    </source>
</evidence>
<feature type="transmembrane region" description="Helical" evidence="6">
    <location>
        <begin position="39"/>
        <end position="64"/>
    </location>
</feature>